<dbReference type="EMBL" id="JAGQHS010000040">
    <property type="protein sequence ID" value="MCA9756055.1"/>
    <property type="molecule type" value="Genomic_DNA"/>
</dbReference>
<keyword evidence="1" id="KW-0732">Signal</keyword>
<name>A0A956NB83_UNCEI</name>
<dbReference type="PANTHER" id="PTHR16026:SF0">
    <property type="entry name" value="CARTILAGE ACIDIC PROTEIN 1"/>
    <property type="match status" value="1"/>
</dbReference>
<dbReference type="Pfam" id="PF07593">
    <property type="entry name" value="UnbV_ASPIC"/>
    <property type="match status" value="1"/>
</dbReference>
<organism evidence="3 4">
    <name type="scientific">Eiseniibacteriota bacterium</name>
    <dbReference type="NCBI Taxonomy" id="2212470"/>
    <lineage>
        <taxon>Bacteria</taxon>
        <taxon>Candidatus Eiseniibacteriota</taxon>
    </lineage>
</organism>
<dbReference type="Proteomes" id="UP000739538">
    <property type="component" value="Unassembled WGS sequence"/>
</dbReference>
<evidence type="ECO:0000313" key="4">
    <source>
        <dbReference type="Proteomes" id="UP000739538"/>
    </source>
</evidence>
<evidence type="ECO:0000256" key="1">
    <source>
        <dbReference type="ARBA" id="ARBA00022729"/>
    </source>
</evidence>
<protein>
    <submittedName>
        <fullName evidence="3">CRTAC1 family protein</fullName>
    </submittedName>
</protein>
<dbReference type="InterPro" id="IPR011519">
    <property type="entry name" value="UnbV_ASPIC"/>
</dbReference>
<dbReference type="PANTHER" id="PTHR16026">
    <property type="entry name" value="CARTILAGE ACIDIC PROTEIN 1"/>
    <property type="match status" value="1"/>
</dbReference>
<dbReference type="InterPro" id="IPR027039">
    <property type="entry name" value="Crtac1"/>
</dbReference>
<dbReference type="SUPFAM" id="SSF69318">
    <property type="entry name" value="Integrin alpha N-terminal domain"/>
    <property type="match status" value="1"/>
</dbReference>
<feature type="domain" description="ASPIC/UnbV" evidence="2">
    <location>
        <begin position="545"/>
        <end position="611"/>
    </location>
</feature>
<dbReference type="InterPro" id="IPR028994">
    <property type="entry name" value="Integrin_alpha_N"/>
</dbReference>
<dbReference type="AlphaFoldDB" id="A0A956NB83"/>
<comment type="caution">
    <text evidence="3">The sequence shown here is derived from an EMBL/GenBank/DDBJ whole genome shotgun (WGS) entry which is preliminary data.</text>
</comment>
<evidence type="ECO:0000259" key="2">
    <source>
        <dbReference type="Pfam" id="PF07593"/>
    </source>
</evidence>
<evidence type="ECO:0000313" key="3">
    <source>
        <dbReference type="EMBL" id="MCA9756055.1"/>
    </source>
</evidence>
<dbReference type="Gene3D" id="2.130.10.130">
    <property type="entry name" value="Integrin alpha, N-terminal"/>
    <property type="match status" value="1"/>
</dbReference>
<dbReference type="Pfam" id="PF13517">
    <property type="entry name" value="FG-GAP_3"/>
    <property type="match status" value="2"/>
</dbReference>
<reference evidence="3" key="1">
    <citation type="submission" date="2020-04" db="EMBL/GenBank/DDBJ databases">
        <authorList>
            <person name="Zhang T."/>
        </authorList>
    </citation>
    <scope>NUCLEOTIDE SEQUENCE</scope>
    <source>
        <strain evidence="3">HKST-UBA02</strain>
    </source>
</reference>
<gene>
    <name evidence="3" type="ORF">KDA27_09655</name>
</gene>
<sequence length="619" mass="66875">MSDLNTPIDPNDEREQYGDEVLGKALKVSAGVFVGLAVVAGLVYYLGRPEEAVVEERVTPLEAPVAQAMPEAEVPRTPFVDVTKQMGITFVHENGAVGDKLLPESMGGGVAFFDFDSDGDPDLLFVNGTPWPEQRKTGAAATTAALYRNDRGKFVDVTRGSGLDVPIYGMGVATADYDGDGLVDVFFTAVGSNHLFRNLGGGKFEDVTKRAGVGGDAGQWSSSASWFDLDRDGDLDLFVCNYVKWSREIDFEVDYSLTGIGRAYGPPTNFEGAFSYLYRNEGDGTFTDIASNAGVQVRNASTGVPAGKSLAVLPVDIDQDGWIDLVVANDTVPNMVFRNLGNGTFEERGSVLGLAFDSYGKARGAMGIDAGNFMGDDAIAIAIGNFANEMTALYVADEVARTYTDEAIGQGIGPATRQSLTFGLFFFDYDLDGWLDLLQVNGHLEEEIQKVQESQTYEQSAQLFWNASATSRGFKPVTTAEAGADLFKPIVGRGSAFADIDGDGDLDVVFTQISGPPMLLRNDQALGHHWLRIELRDESSKNRYGVGADVFLHAGDETQRQRVQPTRSYLSQSEPVATFGLGPDTQVDSIEIRWPDGSRQVVQNPGVDRVLRIPRASES</sequence>
<reference evidence="3" key="2">
    <citation type="journal article" date="2021" name="Microbiome">
        <title>Successional dynamics and alternative stable states in a saline activated sludge microbial community over 9 years.</title>
        <authorList>
            <person name="Wang Y."/>
            <person name="Ye J."/>
            <person name="Ju F."/>
            <person name="Liu L."/>
            <person name="Boyd J.A."/>
            <person name="Deng Y."/>
            <person name="Parks D.H."/>
            <person name="Jiang X."/>
            <person name="Yin X."/>
            <person name="Woodcroft B.J."/>
            <person name="Tyson G.W."/>
            <person name="Hugenholtz P."/>
            <person name="Polz M.F."/>
            <person name="Zhang T."/>
        </authorList>
    </citation>
    <scope>NUCLEOTIDE SEQUENCE</scope>
    <source>
        <strain evidence="3">HKST-UBA02</strain>
    </source>
</reference>
<proteinExistence type="predicted"/>
<dbReference type="InterPro" id="IPR013517">
    <property type="entry name" value="FG-GAP"/>
</dbReference>
<accession>A0A956NB83</accession>